<dbReference type="InterPro" id="IPR037066">
    <property type="entry name" value="Plug_dom_sf"/>
</dbReference>
<evidence type="ECO:0000256" key="9">
    <source>
        <dbReference type="RuleBase" id="RU003357"/>
    </source>
</evidence>
<dbReference type="InterPro" id="IPR039426">
    <property type="entry name" value="TonB-dep_rcpt-like"/>
</dbReference>
<evidence type="ECO:0000313" key="13">
    <source>
        <dbReference type="EMBL" id="MCP1373582.1"/>
    </source>
</evidence>
<dbReference type="InterPro" id="IPR010100">
    <property type="entry name" value="TonB-dep_Cu_rcpt"/>
</dbReference>
<dbReference type="SUPFAM" id="SSF56935">
    <property type="entry name" value="Porins"/>
    <property type="match status" value="1"/>
</dbReference>
<dbReference type="PANTHER" id="PTHR30069:SF49">
    <property type="entry name" value="OUTER MEMBRANE PROTEIN C"/>
    <property type="match status" value="1"/>
</dbReference>
<proteinExistence type="inferred from homology"/>
<reference evidence="13 14" key="1">
    <citation type="submission" date="2022-06" db="EMBL/GenBank/DDBJ databases">
        <title>Dyella sp. Sa strain:Sa Genome sequencing.</title>
        <authorList>
            <person name="Park S."/>
        </authorList>
    </citation>
    <scope>NUCLEOTIDE SEQUENCE [LARGE SCALE GENOMIC DNA]</scope>
    <source>
        <strain evidence="13 14">Sa</strain>
    </source>
</reference>
<evidence type="ECO:0000259" key="12">
    <source>
        <dbReference type="Pfam" id="PF07715"/>
    </source>
</evidence>
<evidence type="ECO:0000256" key="4">
    <source>
        <dbReference type="ARBA" id="ARBA00022692"/>
    </source>
</evidence>
<evidence type="ECO:0000256" key="8">
    <source>
        <dbReference type="PROSITE-ProRule" id="PRU01360"/>
    </source>
</evidence>
<evidence type="ECO:0000256" key="1">
    <source>
        <dbReference type="ARBA" id="ARBA00004571"/>
    </source>
</evidence>
<evidence type="ECO:0000256" key="7">
    <source>
        <dbReference type="ARBA" id="ARBA00023237"/>
    </source>
</evidence>
<evidence type="ECO:0000313" key="14">
    <source>
        <dbReference type="Proteomes" id="UP001204615"/>
    </source>
</evidence>
<keyword evidence="10" id="KW-0732">Signal</keyword>
<dbReference type="EMBL" id="JAMZEK010000001">
    <property type="protein sequence ID" value="MCP1373582.1"/>
    <property type="molecule type" value="Genomic_DNA"/>
</dbReference>
<keyword evidence="13" id="KW-0675">Receptor</keyword>
<evidence type="ECO:0000256" key="6">
    <source>
        <dbReference type="ARBA" id="ARBA00023136"/>
    </source>
</evidence>
<keyword evidence="7 8" id="KW-0998">Cell outer membrane</keyword>
<evidence type="ECO:0000256" key="5">
    <source>
        <dbReference type="ARBA" id="ARBA00023077"/>
    </source>
</evidence>
<keyword evidence="3 8" id="KW-1134">Transmembrane beta strand</keyword>
<keyword evidence="14" id="KW-1185">Reference proteome</keyword>
<name>A0ABT1F888_9GAMM</name>
<comment type="similarity">
    <text evidence="8 9">Belongs to the TonB-dependent receptor family.</text>
</comment>
<gene>
    <name evidence="13" type="ORF">NC595_05865</name>
</gene>
<dbReference type="RefSeq" id="WP_253565340.1">
    <property type="nucleotide sequence ID" value="NZ_JAMZEK010000001.1"/>
</dbReference>
<dbReference type="PROSITE" id="PS52016">
    <property type="entry name" value="TONB_DEPENDENT_REC_3"/>
    <property type="match status" value="1"/>
</dbReference>
<dbReference type="InterPro" id="IPR036942">
    <property type="entry name" value="Beta-barrel_TonB_sf"/>
</dbReference>
<feature type="domain" description="TonB-dependent receptor-like beta-barrel" evidence="11">
    <location>
        <begin position="213"/>
        <end position="670"/>
    </location>
</feature>
<evidence type="ECO:0000256" key="3">
    <source>
        <dbReference type="ARBA" id="ARBA00022452"/>
    </source>
</evidence>
<dbReference type="InterPro" id="IPR000531">
    <property type="entry name" value="Beta-barrel_TonB"/>
</dbReference>
<keyword evidence="6 8" id="KW-0472">Membrane</keyword>
<evidence type="ECO:0000259" key="11">
    <source>
        <dbReference type="Pfam" id="PF00593"/>
    </source>
</evidence>
<dbReference type="InterPro" id="IPR012910">
    <property type="entry name" value="Plug_dom"/>
</dbReference>
<comment type="subcellular location">
    <subcellularLocation>
        <location evidence="1 8">Cell outer membrane</location>
        <topology evidence="1 8">Multi-pass membrane protein</topology>
    </subcellularLocation>
</comment>
<feature type="signal peptide" evidence="10">
    <location>
        <begin position="1"/>
        <end position="35"/>
    </location>
</feature>
<dbReference type="Proteomes" id="UP001204615">
    <property type="component" value="Unassembled WGS sequence"/>
</dbReference>
<dbReference type="Gene3D" id="2.170.130.10">
    <property type="entry name" value="TonB-dependent receptor, plug domain"/>
    <property type="match status" value="1"/>
</dbReference>
<comment type="caution">
    <text evidence="13">The sequence shown here is derived from an EMBL/GenBank/DDBJ whole genome shotgun (WGS) entry which is preliminary data.</text>
</comment>
<dbReference type="Pfam" id="PF00593">
    <property type="entry name" value="TonB_dep_Rec_b-barrel"/>
    <property type="match status" value="1"/>
</dbReference>
<feature type="domain" description="TonB-dependent receptor plug" evidence="12">
    <location>
        <begin position="57"/>
        <end position="159"/>
    </location>
</feature>
<feature type="chain" id="PRO_5045682919" evidence="10">
    <location>
        <begin position="36"/>
        <end position="710"/>
    </location>
</feature>
<evidence type="ECO:0000256" key="2">
    <source>
        <dbReference type="ARBA" id="ARBA00022448"/>
    </source>
</evidence>
<keyword evidence="5 9" id="KW-0798">TonB box</keyword>
<dbReference type="Pfam" id="PF07715">
    <property type="entry name" value="Plug"/>
    <property type="match status" value="1"/>
</dbReference>
<keyword evidence="4 8" id="KW-0812">Transmembrane</keyword>
<evidence type="ECO:0000256" key="10">
    <source>
        <dbReference type="SAM" id="SignalP"/>
    </source>
</evidence>
<dbReference type="PANTHER" id="PTHR30069">
    <property type="entry name" value="TONB-DEPENDENT OUTER MEMBRANE RECEPTOR"/>
    <property type="match status" value="1"/>
</dbReference>
<accession>A0ABT1F888</accession>
<dbReference type="Gene3D" id="2.40.170.20">
    <property type="entry name" value="TonB-dependent receptor, beta-barrel domain"/>
    <property type="match status" value="1"/>
</dbReference>
<dbReference type="CDD" id="cd01347">
    <property type="entry name" value="ligand_gated_channel"/>
    <property type="match status" value="1"/>
</dbReference>
<keyword evidence="2 8" id="KW-0813">Transport</keyword>
<sequence length="710" mass="76427">MTHPTLHRRAPVHARFLPRALGGAITLALAGPALATDANPATELAPVVVTAPMQDSPLTVVTDPKAPRQPVPASDGADLLRSIPGFSVIRKGGSNGDPVLRGMSGSRLGIQMDGGQIAGGCPSRMDPPTAYIAPENYDRVTVIKGPETVIYGPGNSAGVVRFDRDFSRYAEPGYRVDASVLGGSWGRNDQNLDLRAGAPTGYLGIAANHTHSQDYADGAGHRVHSRYDRWNVDTTVGWTPSDDTRLELAVGEGNGQAAYAFSGMDGSQFLRESVGLTLVQQHLTRHWDTLEVQAYTNYADHVMDNYTLRQPDPASMMPMAMASNVARRTSGGRIAGTWRWDEVLELVAGVDGSTNAHTVRNGGPPDSMNDYRRLPRLRDARMRDVGAFGELHWTLAPRQRVIGGVRLDRAQARGYQLTLPSSGTGGMGGGMSGGMSGGMGSSMTTTVTADRSDTLPSGFVRYEQDLASAPATFYAGIGHVERFPDYWELFGGHVDKSVTSFRNLQPERTTQLDIGLQYRDARMKAWVSGYAGVVQDFILMHYPAPAMGTGRASNVQARIAGGEAGVSYAFDPHWSGDASLSYAWGENRTEHRPLPQMPPLEARFGLTYARDAWSLGTLWRIATAQHRVAVDEGNIVGQDLGTSGGFGVLSLNGSYRLDRHLTLSAGIDNLLDKAYAEHLNAAPAGLVGYVNTARVNEPGRTAWMKLAIRL</sequence>
<protein>
    <submittedName>
        <fullName evidence="13">TonB-dependent copper receptor</fullName>
    </submittedName>
</protein>
<organism evidence="13 14">
    <name type="scientific">Dyella lutea</name>
    <dbReference type="NCBI Taxonomy" id="2950441"/>
    <lineage>
        <taxon>Bacteria</taxon>
        <taxon>Pseudomonadati</taxon>
        <taxon>Pseudomonadota</taxon>
        <taxon>Gammaproteobacteria</taxon>
        <taxon>Lysobacterales</taxon>
        <taxon>Rhodanobacteraceae</taxon>
        <taxon>Dyella</taxon>
    </lineage>
</organism>
<dbReference type="NCBIfam" id="TIGR01778">
    <property type="entry name" value="TonB-copper"/>
    <property type="match status" value="1"/>
</dbReference>